<dbReference type="EMBL" id="JTAI01000007">
    <property type="protein sequence ID" value="PPS97453.1"/>
    <property type="molecule type" value="Genomic_DNA"/>
</dbReference>
<name>A0A0S4TH04_CRYHO</name>
<dbReference type="VEuPathDB" id="CryptoDB:CHUDEA6_2870"/>
<sequence length="250" mass="28810">MEIIRNIINIYLKKFLQLEDLKWDINQGLQVDHVRANSQSINKQFEKKGIPIQIYNGTLDSIKITYSPTNGTFQIHIKEINAQIKPRVLSTVGKKIQQGIVNIILDEDPIEFIDSYSYIRDLPISYLEQASKKSESSIADPDLIPDPPRFPTAALKIKQHTDYPPKYYPPLHFSIYKPKVTKMPATSTPLIFQNRYQEHHLPSSPLVYGPRNQSVPILQDLHSQFQPSYITNNNRENGHVRTLRESGFCI</sequence>
<evidence type="ECO:0000313" key="2">
    <source>
        <dbReference type="EMBL" id="PPS97453.1"/>
    </source>
</evidence>
<dbReference type="VEuPathDB" id="CryptoDB:Chro.60332"/>
<keyword evidence="3" id="KW-1185">Reference proteome</keyword>
<organism evidence="1">
    <name type="scientific">Cryptosporidium hominis</name>
    <dbReference type="NCBI Taxonomy" id="237895"/>
    <lineage>
        <taxon>Eukaryota</taxon>
        <taxon>Sar</taxon>
        <taxon>Alveolata</taxon>
        <taxon>Apicomplexa</taxon>
        <taxon>Conoidasida</taxon>
        <taxon>Coccidia</taxon>
        <taxon>Eucoccidiorida</taxon>
        <taxon>Eimeriorina</taxon>
        <taxon>Cryptosporidiidae</taxon>
        <taxon>Cryptosporidium</taxon>
    </lineage>
</organism>
<reference evidence="2 3" key="3">
    <citation type="submission" date="2017-10" db="EMBL/GenBank/DDBJ databases">
        <title>Consistent, comparative and evidence-based genome annotation and re-annotation for the closely-related species, Cryptosporidium parvum, C. hominis and C. tyzzeri.</title>
        <authorList>
            <person name="Baptista R.P."/>
            <person name="Li Y."/>
            <person name="Sateriale A."/>
            <person name="Striepen B."/>
            <person name="Kissinger J.C."/>
        </authorList>
    </citation>
    <scope>NUCLEOTIDE SEQUENCE [LARGE SCALE GENOMIC DNA]</scope>
    <source>
        <strain evidence="2">30976</strain>
    </source>
</reference>
<reference evidence="1" key="2">
    <citation type="submission" date="2015-08" db="EMBL/GenBank/DDBJ databases">
        <authorList>
            <person name="Babu N.S."/>
            <person name="Beckwith C.J."/>
            <person name="Beseler K.G."/>
            <person name="Brison A."/>
            <person name="Carone J.V."/>
            <person name="Caskin T.P."/>
            <person name="Diamond M."/>
            <person name="Durham M.E."/>
            <person name="Foxe J.M."/>
            <person name="Go M."/>
            <person name="Henderson B.A."/>
            <person name="Jones I.B."/>
            <person name="McGettigan J.A."/>
            <person name="Micheletti S.J."/>
            <person name="Nasrallah M.E."/>
            <person name="Ortiz D."/>
            <person name="Piller C.R."/>
            <person name="Privatt S.R."/>
            <person name="Schneider S.L."/>
            <person name="Sharp S."/>
            <person name="Smith T.C."/>
            <person name="Stanton J.D."/>
            <person name="Ullery H.E."/>
            <person name="Wilson R.J."/>
            <person name="Serrano M.G."/>
            <person name="Buck G."/>
            <person name="Lee V."/>
            <person name="Wang Y."/>
            <person name="Carvalho R."/>
            <person name="Voegtly L."/>
            <person name="Shi R."/>
            <person name="Duckworth R."/>
            <person name="Johnson A."/>
            <person name="Loviza R."/>
            <person name="Walstead R."/>
            <person name="Shah Z."/>
            <person name="Kiflezghi M."/>
            <person name="Wade K."/>
            <person name="Ball S.L."/>
            <person name="Bradley K.W."/>
            <person name="Asai D.J."/>
            <person name="Bowman C.A."/>
            <person name="Russell D.A."/>
            <person name="Pope W.H."/>
            <person name="Jacobs-Sera D."/>
            <person name="Hendrix R.W."/>
            <person name="Hatfull G.F."/>
        </authorList>
    </citation>
    <scope>NUCLEOTIDE SEQUENCE [LARGE SCALE GENOMIC DNA]</scope>
</reference>
<dbReference type="Proteomes" id="UP001429100">
    <property type="component" value="Unassembled WGS sequence"/>
</dbReference>
<proteinExistence type="predicted"/>
<protein>
    <submittedName>
        <fullName evidence="1">Uncharacterized protein</fullName>
    </submittedName>
</protein>
<gene>
    <name evidence="1" type="ORF">CHUDEA6_2870</name>
    <name evidence="2" type="ORF">GY17_00000296</name>
</gene>
<reference evidence="2 3" key="1">
    <citation type="submission" date="2014-11" db="EMBL/GenBank/DDBJ databases">
        <title>Comparative genomic analysis of Cryptosporidium hominis reveals occurrence of genetic recombination in virulent subtypes.</title>
        <authorList>
            <person name="Guo Y."/>
            <person name="Tang K."/>
            <person name="Frace M."/>
            <person name="Li N."/>
            <person name="Roellig D.M."/>
            <person name="Sammons S."/>
            <person name="Knipe K."/>
            <person name="Rowe L."/>
            <person name="Feng Y."/>
            <person name="Xiao L."/>
        </authorList>
    </citation>
    <scope>NUCLEOTIDE SEQUENCE [LARGE SCALE GENOMIC DNA]</scope>
    <source>
        <strain evidence="2">30976</strain>
    </source>
</reference>
<dbReference type="VEuPathDB" id="CryptoDB:ChTU502y2012_379g0095"/>
<dbReference type="Proteomes" id="UP000199752">
    <property type="component" value="Chromosome 6"/>
</dbReference>
<accession>A0A0S4TH04</accession>
<evidence type="ECO:0000313" key="1">
    <source>
        <dbReference type="EMBL" id="CUV06712.1"/>
    </source>
</evidence>
<dbReference type="AlphaFoldDB" id="A0A0S4TH04"/>
<dbReference type="EMBL" id="LN877952">
    <property type="protein sequence ID" value="CUV06712.1"/>
    <property type="molecule type" value="Genomic_DNA"/>
</dbReference>
<dbReference type="VEuPathDB" id="CryptoDB:GY17_00000296"/>
<dbReference type="OrthoDB" id="336278at2759"/>
<evidence type="ECO:0000313" key="3">
    <source>
        <dbReference type="Proteomes" id="UP001429100"/>
    </source>
</evidence>